<dbReference type="Proteomes" id="UP001200145">
    <property type="component" value="Unassembled WGS sequence"/>
</dbReference>
<protein>
    <submittedName>
        <fullName evidence="2">DinB family protein</fullName>
    </submittedName>
</protein>
<proteinExistence type="predicted"/>
<dbReference type="SUPFAM" id="SSF109854">
    <property type="entry name" value="DinB/YfiT-like putative metalloenzymes"/>
    <property type="match status" value="1"/>
</dbReference>
<accession>A0ABS9BIV2</accession>
<evidence type="ECO:0000313" key="2">
    <source>
        <dbReference type="EMBL" id="MCF1714953.1"/>
    </source>
</evidence>
<feature type="domain" description="DinB-like" evidence="1">
    <location>
        <begin position="32"/>
        <end position="162"/>
    </location>
</feature>
<dbReference type="Pfam" id="PF12867">
    <property type="entry name" value="DinB_2"/>
    <property type="match status" value="1"/>
</dbReference>
<dbReference type="Gene3D" id="1.20.120.450">
    <property type="entry name" value="dinb family like domain"/>
    <property type="match status" value="1"/>
</dbReference>
<reference evidence="2 3" key="1">
    <citation type="submission" date="2022-01" db="EMBL/GenBank/DDBJ databases">
        <title>Flavihumibacter sp. nov., isolated from sediment of a river.</title>
        <authorList>
            <person name="Liu H."/>
        </authorList>
    </citation>
    <scope>NUCLEOTIDE SEQUENCE [LARGE SCALE GENOMIC DNA]</scope>
    <source>
        <strain evidence="2 3">RY-1</strain>
    </source>
</reference>
<name>A0ABS9BIV2_9BACT</name>
<dbReference type="InterPro" id="IPR034660">
    <property type="entry name" value="DinB/YfiT-like"/>
</dbReference>
<evidence type="ECO:0000313" key="3">
    <source>
        <dbReference type="Proteomes" id="UP001200145"/>
    </source>
</evidence>
<sequence>MAESTTPALEWWQRGPIEDIHPIFQPAAHAILQSRDELQQSLQSFPTALLWEPLYGMASIGFHLQHIVGVLDRLYTYAKENSLSDEQLSYLKTEGVRNEQITLKQLLQAVHTQVENCLQELSTMGEDAPTAVRYIGRKRIPTTQLGLVFHAAEHMMRHTGQALVTARVLQEQSTT</sequence>
<gene>
    <name evidence="2" type="ORF">L0U88_09975</name>
</gene>
<dbReference type="RefSeq" id="WP_234865904.1">
    <property type="nucleotide sequence ID" value="NZ_JAKEVY010000002.1"/>
</dbReference>
<organism evidence="2 3">
    <name type="scientific">Flavihumibacter fluminis</name>
    <dbReference type="NCBI Taxonomy" id="2909236"/>
    <lineage>
        <taxon>Bacteria</taxon>
        <taxon>Pseudomonadati</taxon>
        <taxon>Bacteroidota</taxon>
        <taxon>Chitinophagia</taxon>
        <taxon>Chitinophagales</taxon>
        <taxon>Chitinophagaceae</taxon>
        <taxon>Flavihumibacter</taxon>
    </lineage>
</organism>
<keyword evidence="3" id="KW-1185">Reference proteome</keyword>
<comment type="caution">
    <text evidence="2">The sequence shown here is derived from an EMBL/GenBank/DDBJ whole genome shotgun (WGS) entry which is preliminary data.</text>
</comment>
<dbReference type="EMBL" id="JAKEVY010000002">
    <property type="protein sequence ID" value="MCF1714953.1"/>
    <property type="molecule type" value="Genomic_DNA"/>
</dbReference>
<evidence type="ECO:0000259" key="1">
    <source>
        <dbReference type="Pfam" id="PF12867"/>
    </source>
</evidence>
<dbReference type="InterPro" id="IPR024775">
    <property type="entry name" value="DinB-like"/>
</dbReference>